<keyword evidence="3" id="KW-1185">Reference proteome</keyword>
<name>A0A4U0WAI0_9PEZI</name>
<feature type="compositionally biased region" description="Gly residues" evidence="1">
    <location>
        <begin position="30"/>
        <end position="39"/>
    </location>
</feature>
<dbReference type="Proteomes" id="UP000309340">
    <property type="component" value="Unassembled WGS sequence"/>
</dbReference>
<evidence type="ECO:0000313" key="2">
    <source>
        <dbReference type="EMBL" id="TKA59203.1"/>
    </source>
</evidence>
<proteinExistence type="predicted"/>
<gene>
    <name evidence="2" type="ORF">B0A55_12505</name>
</gene>
<reference evidence="2 3" key="1">
    <citation type="submission" date="2017-03" db="EMBL/GenBank/DDBJ databases">
        <title>Genomes of endolithic fungi from Antarctica.</title>
        <authorList>
            <person name="Coleine C."/>
            <person name="Masonjones S."/>
            <person name="Stajich J.E."/>
        </authorList>
    </citation>
    <scope>NUCLEOTIDE SEQUENCE [LARGE SCALE GENOMIC DNA]</scope>
    <source>
        <strain evidence="2 3">CCFEE 5184</strain>
    </source>
</reference>
<feature type="compositionally biased region" description="Gly residues" evidence="1">
    <location>
        <begin position="62"/>
        <end position="75"/>
    </location>
</feature>
<protein>
    <submittedName>
        <fullName evidence="2">Uncharacterized protein</fullName>
    </submittedName>
</protein>
<feature type="region of interest" description="Disordered" evidence="1">
    <location>
        <begin position="164"/>
        <end position="319"/>
    </location>
</feature>
<accession>A0A4U0WAI0</accession>
<comment type="caution">
    <text evidence="2">The sequence shown here is derived from an EMBL/GenBank/DDBJ whole genome shotgun (WGS) entry which is preliminary data.</text>
</comment>
<feature type="compositionally biased region" description="Low complexity" evidence="1">
    <location>
        <begin position="179"/>
        <end position="193"/>
    </location>
</feature>
<dbReference type="STRING" id="329884.A0A4U0WAI0"/>
<feature type="region of interest" description="Disordered" evidence="1">
    <location>
        <begin position="1"/>
        <end position="75"/>
    </location>
</feature>
<sequence length="319" mass="31031">GGFMQDLNQRLRLGPQGVPASKPKEEGEAEAGGEGGGGKEVLVDARKGRARGPARRRPGASPSGGVGVGAGGEAAGSGAALSFSGPVVVWEIDEAAEGLSVGGAFSSATPAVLASTAAVPAAAAATVEEAGAEEAVVVDGPGDAEGVDAEAAEPADPNTAALERALSDNEKVNTRAPAMLSKSESMSMSKSKSGLAGPGEEGPEPEEKFSVNPPAAVGAEGDRVESAISPAVAEEQGAVQPELEAALAGAEPEAGSAGEAVQGREMSRAMATSGTTDIEGKDTSAAAAATSPTAENARATAHVGVEAGTEGEGVVRDGE</sequence>
<evidence type="ECO:0000313" key="3">
    <source>
        <dbReference type="Proteomes" id="UP000309340"/>
    </source>
</evidence>
<dbReference type="InterPro" id="IPR021582">
    <property type="entry name" value="Aim21"/>
</dbReference>
<feature type="compositionally biased region" description="Low complexity" evidence="1">
    <location>
        <begin position="283"/>
        <end position="308"/>
    </location>
</feature>
<feature type="non-terminal residue" evidence="2">
    <location>
        <position position="1"/>
    </location>
</feature>
<organism evidence="2 3">
    <name type="scientific">Friedmanniomyces simplex</name>
    <dbReference type="NCBI Taxonomy" id="329884"/>
    <lineage>
        <taxon>Eukaryota</taxon>
        <taxon>Fungi</taxon>
        <taxon>Dikarya</taxon>
        <taxon>Ascomycota</taxon>
        <taxon>Pezizomycotina</taxon>
        <taxon>Dothideomycetes</taxon>
        <taxon>Dothideomycetidae</taxon>
        <taxon>Mycosphaerellales</taxon>
        <taxon>Teratosphaeriaceae</taxon>
        <taxon>Friedmanniomyces</taxon>
    </lineage>
</organism>
<dbReference type="Pfam" id="PF11489">
    <property type="entry name" value="Aim21"/>
    <property type="match status" value="1"/>
</dbReference>
<dbReference type="AlphaFoldDB" id="A0A4U0WAI0"/>
<dbReference type="EMBL" id="NAJQ01001431">
    <property type="protein sequence ID" value="TKA59203.1"/>
    <property type="molecule type" value="Genomic_DNA"/>
</dbReference>
<evidence type="ECO:0000256" key="1">
    <source>
        <dbReference type="SAM" id="MobiDB-lite"/>
    </source>
</evidence>
<feature type="compositionally biased region" description="Basic residues" evidence="1">
    <location>
        <begin position="48"/>
        <end position="58"/>
    </location>
</feature>
<feature type="compositionally biased region" description="Low complexity" evidence="1">
    <location>
        <begin position="241"/>
        <end position="260"/>
    </location>
</feature>